<accession>A0A418IBQ2</accession>
<evidence type="ECO:0000259" key="1">
    <source>
        <dbReference type="Pfam" id="PF01610"/>
    </source>
</evidence>
<keyword evidence="3" id="KW-1185">Reference proteome</keyword>
<reference evidence="2 3" key="1">
    <citation type="journal article" date="2016" name="Front. Microbiol.">
        <title>Comprehensive Phylogenetic Analysis of Bovine Non-aureus Staphylococci Species Based on Whole-Genome Sequencing.</title>
        <authorList>
            <person name="Naushad S."/>
            <person name="Barkema H.W."/>
            <person name="Luby C."/>
            <person name="Condas L.A."/>
            <person name="Nobrega D.B."/>
            <person name="Carson D.A."/>
            <person name="De Buck J."/>
        </authorList>
    </citation>
    <scope>NUCLEOTIDE SEQUENCE [LARGE SCALE GENOMIC DNA]</scope>
    <source>
        <strain evidence="2 3">SNUC 4554</strain>
    </source>
</reference>
<dbReference type="EMBL" id="QXUF01000203">
    <property type="protein sequence ID" value="RIM96051.1"/>
    <property type="molecule type" value="Genomic_DNA"/>
</dbReference>
<evidence type="ECO:0000313" key="3">
    <source>
        <dbReference type="Proteomes" id="UP000286317"/>
    </source>
</evidence>
<proteinExistence type="predicted"/>
<protein>
    <submittedName>
        <fullName evidence="2">ISL3 family transposase</fullName>
    </submittedName>
</protein>
<feature type="domain" description="Transposase IS204/IS1001/IS1096/IS1165 DDE" evidence="1">
    <location>
        <begin position="168"/>
        <end position="420"/>
    </location>
</feature>
<dbReference type="PANTHER" id="PTHR33498:SF1">
    <property type="entry name" value="TRANSPOSASE FOR INSERTION SEQUENCE ELEMENT IS1557"/>
    <property type="match status" value="1"/>
</dbReference>
<name>A0A418IBQ2_9STAP</name>
<dbReference type="OrthoDB" id="6197054at2"/>
<dbReference type="NCBIfam" id="NF033550">
    <property type="entry name" value="transpos_ISL3"/>
    <property type="match status" value="1"/>
</dbReference>
<dbReference type="Pfam" id="PF01610">
    <property type="entry name" value="DDE_Tnp_ISL3"/>
    <property type="match status" value="1"/>
</dbReference>
<dbReference type="InterPro" id="IPR002560">
    <property type="entry name" value="Transposase_DDE"/>
</dbReference>
<dbReference type="InterPro" id="IPR047951">
    <property type="entry name" value="Transpos_ISL3"/>
</dbReference>
<organism evidence="2 3">
    <name type="scientific">Staphylococcus shinii</name>
    <dbReference type="NCBI Taxonomy" id="2912228"/>
    <lineage>
        <taxon>Bacteria</taxon>
        <taxon>Bacillati</taxon>
        <taxon>Bacillota</taxon>
        <taxon>Bacilli</taxon>
        <taxon>Bacillales</taxon>
        <taxon>Staphylococcaceae</taxon>
        <taxon>Staphylococcus</taxon>
    </lineage>
</organism>
<evidence type="ECO:0000313" key="2">
    <source>
        <dbReference type="EMBL" id="RIM96051.1"/>
    </source>
</evidence>
<comment type="caution">
    <text evidence="2">The sequence shown here is derived from an EMBL/GenBank/DDBJ whole genome shotgun (WGS) entry which is preliminary data.</text>
</comment>
<sequence length="442" mass="52099">MPYLYNKTNCLGLKVNNIYFTNKAPKEIYYKCIKTLFYSAVLTYDAIACECCGIKNENHIIIKNGKRQTLIYMGEVIYKPAYLELYKQRFYCKACGETFTAKTSFVQPKSTISNSVKLAIAEKVSEARSEKAIAHDLLISPSTVHRQIKLIAQQVKPKISDILPNHMSFDEFKSTKDVEGAMSFIYCDGETHEILDVLPDRRKGALEAYFNRFSLKTRKRVKTISVDMYKPYIELIKKLFPNAKIIIDRFHIVQAINREINRCRVSVMNNKRMKNRPEYNKLKRYWRLFLKNPYHLNSTHYHPFRLFKSWQSTYSVLQYLLTLDDKLKATYRAGHQILNALRLNSTKHFELALNQAKNEEIFEGLKRIIKTFNDYLPFIENTMYYPSFTNGPIEGTINKIKLIKRNAYGYRNFINFRNRILIVSRLFVSEHKKYIKQQYQIA</sequence>
<dbReference type="AlphaFoldDB" id="A0A418IBQ2"/>
<dbReference type="RefSeq" id="WP_119586412.1">
    <property type="nucleotide sequence ID" value="NZ_JAWVBH010000001.1"/>
</dbReference>
<dbReference type="Proteomes" id="UP000286317">
    <property type="component" value="Unassembled WGS sequence"/>
</dbReference>
<gene>
    <name evidence="2" type="ORF">BU112_14475</name>
</gene>
<dbReference type="PANTHER" id="PTHR33498">
    <property type="entry name" value="TRANSPOSASE FOR INSERTION SEQUENCE ELEMENT IS1557"/>
    <property type="match status" value="1"/>
</dbReference>